<evidence type="ECO:0000313" key="2">
    <source>
        <dbReference type="Proteomes" id="UP000706151"/>
    </source>
</evidence>
<accession>A0A935TDJ2</accession>
<protein>
    <submittedName>
        <fullName evidence="1">Uncharacterized protein</fullName>
    </submittedName>
</protein>
<sequence length="168" mass="18762">MVLHQHPANEQREEQGRSTINSLWMWGAGVLPPLPARDFAGVWSEHPLARGLGRAFALPVHRVPSDAAALLAEATPGSCQLLVLDSLQSPVQYEDGAAYRRQLGELDGRWFAPLQKALAAGRLQRLRLEASTAYATLAWESSRLEQWRWWRRPQPLAAIAQVLARGER</sequence>
<organism evidence="1 2">
    <name type="scientific">Candidatus Accumulibacter affinis</name>
    <dbReference type="NCBI Taxonomy" id="2954384"/>
    <lineage>
        <taxon>Bacteria</taxon>
        <taxon>Pseudomonadati</taxon>
        <taxon>Pseudomonadota</taxon>
        <taxon>Betaproteobacteria</taxon>
        <taxon>Candidatus Accumulibacter</taxon>
    </lineage>
</organism>
<dbReference type="EMBL" id="JADJOT010000010">
    <property type="protein sequence ID" value="MBK7955397.1"/>
    <property type="molecule type" value="Genomic_DNA"/>
</dbReference>
<gene>
    <name evidence="1" type="ORF">IPK02_16430</name>
</gene>
<reference evidence="1 2" key="1">
    <citation type="submission" date="2020-10" db="EMBL/GenBank/DDBJ databases">
        <title>Connecting structure to function with the recovery of over 1000 high-quality activated sludge metagenome-assembled genomes encoding full-length rRNA genes using long-read sequencing.</title>
        <authorList>
            <person name="Singleton C.M."/>
            <person name="Petriglieri F."/>
            <person name="Kristensen J.M."/>
            <person name="Kirkegaard R.H."/>
            <person name="Michaelsen T.Y."/>
            <person name="Andersen M.H."/>
            <person name="Karst S.M."/>
            <person name="Dueholm M.S."/>
            <person name="Nielsen P.H."/>
            <person name="Albertsen M."/>
        </authorList>
    </citation>
    <scope>NUCLEOTIDE SEQUENCE [LARGE SCALE GENOMIC DNA]</scope>
    <source>
        <strain evidence="1">Fred_18-Q3-R57-64_BAT3C.720</strain>
    </source>
</reference>
<evidence type="ECO:0000313" key="1">
    <source>
        <dbReference type="EMBL" id="MBK7955397.1"/>
    </source>
</evidence>
<comment type="caution">
    <text evidence="1">The sequence shown here is derived from an EMBL/GenBank/DDBJ whole genome shotgun (WGS) entry which is preliminary data.</text>
</comment>
<dbReference type="Proteomes" id="UP000706151">
    <property type="component" value="Unassembled WGS sequence"/>
</dbReference>
<name>A0A935TDJ2_9PROT</name>
<dbReference type="AlphaFoldDB" id="A0A935TDJ2"/>
<proteinExistence type="predicted"/>